<evidence type="ECO:0000313" key="2">
    <source>
        <dbReference type="EMBL" id="PWJ74598.1"/>
    </source>
</evidence>
<dbReference type="PANTHER" id="PTHR43649">
    <property type="entry name" value="ARABINOSE-BINDING PROTEIN-RELATED"/>
    <property type="match status" value="1"/>
</dbReference>
<dbReference type="RefSeq" id="WP_109627219.1">
    <property type="nucleotide sequence ID" value="NZ_JANKBI010000028.1"/>
</dbReference>
<dbReference type="PANTHER" id="PTHR43649:SF12">
    <property type="entry name" value="DIACETYLCHITOBIOSE BINDING PROTEIN DASA"/>
    <property type="match status" value="1"/>
</dbReference>
<keyword evidence="3" id="KW-1185">Reference proteome</keyword>
<dbReference type="EMBL" id="QGGY01000008">
    <property type="protein sequence ID" value="PWJ74598.1"/>
    <property type="molecule type" value="Genomic_DNA"/>
</dbReference>
<sequence length="552" mass="61753">MKKHNGMRKATAFALALAMTAGLFVPGTQAEAGEEKETLTIGLAQNSNVEDYETNYLTQLIEQECNVNLEFVYLPSAVDDAKSKFAIMASSNTTLPDVVVVANNQFTDLEIADYGSKGIFIPLNEYLENKDLAVNFSQIPEEDQEKMISASTSPDGNIYCLTQNTPEDWNMTPFRFWINKAWLEKLNLETPTTTDEFYEVMKAFVEQDPNGNGTADEIGITGCTDGWGCNPAYYIMNSFVFYNGDQSNGGLALDEDGTKVTAPFASEGWKAGLEYMNKLCSEGILSPAMFTQDATQFTSVLSNETQITGSCAAGGFGYWSGAQENANFQEMELLAPLKGPEGIAYAAYNEYTPTPAYLITKDCKNPELAFKVGDFFYRNDVSLTVRYGEEGVDWTTDAEKCKEYKGLYEDLWDIPCSLVQLNTVWSSVQNKHWYNVGPRYTSLEDYRGINSDQMAGSDAVDYTSLTRQQSAEYYMEAHPEKVLPVLKYTNDEAEKLAEIQENVLTYVKQSLAEFVTGNRPLSDWDNYLSDLENMGLQEWLDVAQTAYDRIEK</sequence>
<evidence type="ECO:0000313" key="3">
    <source>
        <dbReference type="Proteomes" id="UP000245412"/>
    </source>
</evidence>
<gene>
    <name evidence="2" type="ORF">C7383_10827</name>
</gene>
<comment type="caution">
    <text evidence="2">The sequence shown here is derived from an EMBL/GenBank/DDBJ whole genome shotgun (WGS) entry which is preliminary data.</text>
</comment>
<keyword evidence="1" id="KW-0732">Signal</keyword>
<dbReference type="SUPFAM" id="SSF53850">
    <property type="entry name" value="Periplasmic binding protein-like II"/>
    <property type="match status" value="1"/>
</dbReference>
<dbReference type="Gene3D" id="3.40.190.10">
    <property type="entry name" value="Periplasmic binding protein-like II"/>
    <property type="match status" value="2"/>
</dbReference>
<name>A0AB73T2A4_9FIRM</name>
<organism evidence="2 3">
    <name type="scientific">Murimonas intestini</name>
    <dbReference type="NCBI Taxonomy" id="1337051"/>
    <lineage>
        <taxon>Bacteria</taxon>
        <taxon>Bacillati</taxon>
        <taxon>Bacillota</taxon>
        <taxon>Clostridia</taxon>
        <taxon>Lachnospirales</taxon>
        <taxon>Lachnospiraceae</taxon>
        <taxon>Murimonas</taxon>
    </lineage>
</organism>
<protein>
    <submittedName>
        <fullName evidence="2">Aldouronate transport system substrate-binding protein</fullName>
    </submittedName>
</protein>
<accession>A0AB73T2A4</accession>
<evidence type="ECO:0000256" key="1">
    <source>
        <dbReference type="SAM" id="SignalP"/>
    </source>
</evidence>
<dbReference type="Proteomes" id="UP000245412">
    <property type="component" value="Unassembled WGS sequence"/>
</dbReference>
<reference evidence="2 3" key="1">
    <citation type="submission" date="2018-05" db="EMBL/GenBank/DDBJ databases">
        <authorList>
            <person name="Goeker M."/>
            <person name="Huntemann M."/>
            <person name="Clum A."/>
            <person name="Pillay M."/>
            <person name="Palaniappan K."/>
            <person name="Varghese N."/>
            <person name="Mikhailova N."/>
            <person name="Stamatis D."/>
            <person name="Reddy T."/>
            <person name="Daum C."/>
            <person name="Shapiro N."/>
            <person name="Ivanova N."/>
            <person name="Kyrpides N."/>
            <person name="Woyke T."/>
        </authorList>
    </citation>
    <scope>NUCLEOTIDE SEQUENCE [LARGE SCALE GENOMIC DNA]</scope>
    <source>
        <strain evidence="2 3">DSM 26524</strain>
    </source>
</reference>
<feature type="signal peptide" evidence="1">
    <location>
        <begin position="1"/>
        <end position="32"/>
    </location>
</feature>
<feature type="chain" id="PRO_5044506269" evidence="1">
    <location>
        <begin position="33"/>
        <end position="552"/>
    </location>
</feature>
<proteinExistence type="predicted"/>
<dbReference type="InterPro" id="IPR050490">
    <property type="entry name" value="Bact_solute-bd_prot1"/>
</dbReference>
<dbReference type="AlphaFoldDB" id="A0AB73T2A4"/>